<feature type="compositionally biased region" description="Polar residues" evidence="4">
    <location>
        <begin position="710"/>
        <end position="719"/>
    </location>
</feature>
<proteinExistence type="predicted"/>
<feature type="region of interest" description="Disordered" evidence="4">
    <location>
        <begin position="64"/>
        <end position="99"/>
    </location>
</feature>
<dbReference type="Gene3D" id="3.30.70.330">
    <property type="match status" value="2"/>
</dbReference>
<evidence type="ECO:0000259" key="5">
    <source>
        <dbReference type="PROSITE" id="PS50102"/>
    </source>
</evidence>
<evidence type="ECO:0000256" key="3">
    <source>
        <dbReference type="PROSITE-ProRule" id="PRU00176"/>
    </source>
</evidence>
<feature type="region of interest" description="Disordered" evidence="4">
    <location>
        <begin position="1"/>
        <end position="47"/>
    </location>
</feature>
<organism evidence="6 7">
    <name type="scientific">Somion occarium</name>
    <dbReference type="NCBI Taxonomy" id="3059160"/>
    <lineage>
        <taxon>Eukaryota</taxon>
        <taxon>Fungi</taxon>
        <taxon>Dikarya</taxon>
        <taxon>Basidiomycota</taxon>
        <taxon>Agaricomycotina</taxon>
        <taxon>Agaricomycetes</taxon>
        <taxon>Polyporales</taxon>
        <taxon>Cerrenaceae</taxon>
        <taxon>Somion</taxon>
    </lineage>
</organism>
<feature type="region of interest" description="Disordered" evidence="4">
    <location>
        <begin position="696"/>
        <end position="774"/>
    </location>
</feature>
<evidence type="ECO:0000313" key="7">
    <source>
        <dbReference type="Proteomes" id="UP001497453"/>
    </source>
</evidence>
<feature type="domain" description="RRM" evidence="5">
    <location>
        <begin position="364"/>
        <end position="446"/>
    </location>
</feature>
<feature type="compositionally biased region" description="Low complexity" evidence="4">
    <location>
        <begin position="18"/>
        <end position="40"/>
    </location>
</feature>
<dbReference type="InterPro" id="IPR000504">
    <property type="entry name" value="RRM_dom"/>
</dbReference>
<feature type="region of interest" description="Disordered" evidence="4">
    <location>
        <begin position="200"/>
        <end position="225"/>
    </location>
</feature>
<keyword evidence="7" id="KW-1185">Reference proteome</keyword>
<gene>
    <name evidence="6" type="ORF">GFSPODELE1_LOCUS7151</name>
</gene>
<feature type="compositionally biased region" description="Polar residues" evidence="4">
    <location>
        <begin position="64"/>
        <end position="82"/>
    </location>
</feature>
<dbReference type="SMART" id="SM00360">
    <property type="entry name" value="RRM"/>
    <property type="match status" value="2"/>
</dbReference>
<feature type="domain" description="RRM" evidence="5">
    <location>
        <begin position="234"/>
        <end position="308"/>
    </location>
</feature>
<dbReference type="Proteomes" id="UP001497453">
    <property type="component" value="Chromosome 5"/>
</dbReference>
<dbReference type="Pfam" id="PF00076">
    <property type="entry name" value="RRM_1"/>
    <property type="match status" value="2"/>
</dbReference>
<feature type="compositionally biased region" description="Polar residues" evidence="4">
    <location>
        <begin position="201"/>
        <end position="221"/>
    </location>
</feature>
<sequence>MQPSNNTLSSRTPDSLVTSSTTLQNTQSPTSTPSSQNLTSASFASRSPFTPSISCDTTLVSQSPSFTQNFKSSTPPTHAMQNTPPLSPPNSFSPSSSASSASIASTVSLASTLSASAPQFQTRLLDAPIDIHSLNISESAESVTQKVPDSLHKARTVTGGAPGGSVDVLDISMGSALISEGPTPTQESFLKHSPAIPVPSPFQTSSPFAPSQSVASSNDSNGAFAPDMDTDHTPNVYINGLPPNFPEEQLLAMTSEFGEVVSVRTFTRHVSDKPSGYGFVLFGSVEAAERCIETLRKYRNLHPSFSKRIHKIPGTAYGSVPSSVSDSNGISLSTLSVSDSTESELTASDSFKARMERLQDRSSTNLYMEGLPLSINEPTLAALVKPFRIMSSRLFQTRLSNPPRIIAFVRLESRTAAEEVIERLHGRMVRGWNDVGCRISVRFADTSEQRELRRMERMGRDDEKSPARLTIAQAALLNLKGTQLQSPMSQLSGFGGISPTLASNLGLAPDIGYNNQRLGAHSPHFDQEFSNPVLRGLGVNRLGTQYDGLNAQAAEFASRDALRMPHNPILDFNDDSGDLRAQIQALGVRTNNAARAQDGFTRVERLLLQAHLQRQQEELAVASAELQSLRGQGPMGFSANSTLTLNGPPPTIGTGRRLGEFLPSLSEEDFHAGAAHRPQQSFGGVRSSALEIKVPPSRRALDSADAKANFTRQRNQTHTAEARAQADAQKGQAQTVHARSTTLPSQYISGDRGSGSTFLNSGTSEGNSLKSANVKNSFDSKKNITYTSSNNRILSGNNSNASSNITNSQRDNIRSQTSQHLFSTKNNAHTRIDTSSSGLLSVSARASPSVSGNEHDSNESGSELSSPALTCSTRTPATLSPSTPFSAFADTFEGSNSAVGPIAAITVGGGAPQKEIGLGIGGGAGKVKINVV</sequence>
<feature type="compositionally biased region" description="Low complexity" evidence="4">
    <location>
        <begin position="795"/>
        <end position="808"/>
    </location>
</feature>
<feature type="compositionally biased region" description="Polar residues" evidence="4">
    <location>
        <begin position="731"/>
        <end position="774"/>
    </location>
</feature>
<accession>A0ABP1DMH9</accession>
<reference evidence="7" key="1">
    <citation type="submission" date="2024-04" db="EMBL/GenBank/DDBJ databases">
        <authorList>
            <person name="Shaw F."/>
            <person name="Minotto A."/>
        </authorList>
    </citation>
    <scope>NUCLEOTIDE SEQUENCE [LARGE SCALE GENOMIC DNA]</scope>
</reference>
<dbReference type="EMBL" id="OZ037948">
    <property type="protein sequence ID" value="CAL1709025.1"/>
    <property type="molecule type" value="Genomic_DNA"/>
</dbReference>
<feature type="region of interest" description="Disordered" evidence="4">
    <location>
        <begin position="788"/>
        <end position="880"/>
    </location>
</feature>
<evidence type="ECO:0000256" key="1">
    <source>
        <dbReference type="ARBA" id="ARBA00022737"/>
    </source>
</evidence>
<dbReference type="InterPro" id="IPR035979">
    <property type="entry name" value="RBD_domain_sf"/>
</dbReference>
<keyword evidence="2 3" id="KW-0694">RNA-binding</keyword>
<dbReference type="PROSITE" id="PS50102">
    <property type="entry name" value="RRM"/>
    <property type="match status" value="2"/>
</dbReference>
<name>A0ABP1DMH9_9APHY</name>
<evidence type="ECO:0000313" key="6">
    <source>
        <dbReference type="EMBL" id="CAL1709025.1"/>
    </source>
</evidence>
<dbReference type="InterPro" id="IPR012677">
    <property type="entry name" value="Nucleotide-bd_a/b_plait_sf"/>
</dbReference>
<keyword evidence="1" id="KW-0677">Repeat</keyword>
<feature type="compositionally biased region" description="Polar residues" evidence="4">
    <location>
        <begin position="1"/>
        <end position="17"/>
    </location>
</feature>
<protein>
    <recommendedName>
        <fullName evidence="5">RRM domain-containing protein</fullName>
    </recommendedName>
</protein>
<feature type="compositionally biased region" description="Polar residues" evidence="4">
    <location>
        <begin position="814"/>
        <end position="852"/>
    </location>
</feature>
<dbReference type="PANTHER" id="PTHR24012">
    <property type="entry name" value="RNA BINDING PROTEIN"/>
    <property type="match status" value="1"/>
</dbReference>
<evidence type="ECO:0000256" key="4">
    <source>
        <dbReference type="SAM" id="MobiDB-lite"/>
    </source>
</evidence>
<evidence type="ECO:0000256" key="2">
    <source>
        <dbReference type="ARBA" id="ARBA00022884"/>
    </source>
</evidence>
<dbReference type="SUPFAM" id="SSF54928">
    <property type="entry name" value="RNA-binding domain, RBD"/>
    <property type="match status" value="2"/>
</dbReference>
<feature type="compositionally biased region" description="Polar residues" evidence="4">
    <location>
        <begin position="859"/>
        <end position="880"/>
    </location>
</feature>
<feature type="compositionally biased region" description="Low complexity" evidence="4">
    <location>
        <begin position="89"/>
        <end position="99"/>
    </location>
</feature>